<reference evidence="2 3" key="1">
    <citation type="journal article" date="2016" name="Nat. Commun.">
        <title>Ectomycorrhizal ecology is imprinted in the genome of the dominant symbiotic fungus Cenococcum geophilum.</title>
        <authorList>
            <consortium name="DOE Joint Genome Institute"/>
            <person name="Peter M."/>
            <person name="Kohler A."/>
            <person name="Ohm R.A."/>
            <person name="Kuo A."/>
            <person name="Krutzmann J."/>
            <person name="Morin E."/>
            <person name="Arend M."/>
            <person name="Barry K.W."/>
            <person name="Binder M."/>
            <person name="Choi C."/>
            <person name="Clum A."/>
            <person name="Copeland A."/>
            <person name="Grisel N."/>
            <person name="Haridas S."/>
            <person name="Kipfer T."/>
            <person name="LaButti K."/>
            <person name="Lindquist E."/>
            <person name="Lipzen A."/>
            <person name="Maire R."/>
            <person name="Meier B."/>
            <person name="Mihaltcheva S."/>
            <person name="Molinier V."/>
            <person name="Murat C."/>
            <person name="Poggeler S."/>
            <person name="Quandt C.A."/>
            <person name="Sperisen C."/>
            <person name="Tritt A."/>
            <person name="Tisserant E."/>
            <person name="Crous P.W."/>
            <person name="Henrissat B."/>
            <person name="Nehls U."/>
            <person name="Egli S."/>
            <person name="Spatafora J.W."/>
            <person name="Grigoriev I.V."/>
            <person name="Martin F.M."/>
        </authorList>
    </citation>
    <scope>NUCLEOTIDE SEQUENCE [LARGE SCALE GENOMIC DNA]</scope>
    <source>
        <strain evidence="2 3">CBS 459.81</strain>
    </source>
</reference>
<dbReference type="OrthoDB" id="3680815at2759"/>
<dbReference type="AlphaFoldDB" id="A0A8E2E6T8"/>
<dbReference type="Proteomes" id="UP000250266">
    <property type="component" value="Unassembled WGS sequence"/>
</dbReference>
<keyword evidence="3" id="KW-1185">Reference proteome</keyword>
<evidence type="ECO:0000313" key="3">
    <source>
        <dbReference type="Proteomes" id="UP000250266"/>
    </source>
</evidence>
<gene>
    <name evidence="2" type="ORF">K432DRAFT_383929</name>
</gene>
<evidence type="ECO:0000256" key="1">
    <source>
        <dbReference type="SAM" id="MobiDB-lite"/>
    </source>
</evidence>
<accession>A0A8E2E6T8</accession>
<sequence>MELSDRTLTILTSPHPSDNRSMTVPQNVEASAETQDMLQSPDASSYADFLRASTTNFYRGIETNLDYSYVRMRTEDLIRHVWSLARLPNGYNHAFELLVWFSINILHRRKDSCFGRLLNSQCLSIYWLLDDALLYIALERWEHDVEDWDVKETIAEIQNGKMKIPHWERSSYFTKSLEFLMESQAVFDTRSKVTLVTGRMLPMELVDEISGYLLRELHLPTGDLKALHDWRTK</sequence>
<organism evidence="2 3">
    <name type="scientific">Lepidopterella palustris CBS 459.81</name>
    <dbReference type="NCBI Taxonomy" id="1314670"/>
    <lineage>
        <taxon>Eukaryota</taxon>
        <taxon>Fungi</taxon>
        <taxon>Dikarya</taxon>
        <taxon>Ascomycota</taxon>
        <taxon>Pezizomycotina</taxon>
        <taxon>Dothideomycetes</taxon>
        <taxon>Pleosporomycetidae</taxon>
        <taxon>Mytilinidiales</taxon>
        <taxon>Argynnaceae</taxon>
        <taxon>Lepidopterella</taxon>
    </lineage>
</organism>
<feature type="region of interest" description="Disordered" evidence="1">
    <location>
        <begin position="1"/>
        <end position="35"/>
    </location>
</feature>
<evidence type="ECO:0000313" key="2">
    <source>
        <dbReference type="EMBL" id="OCK78368.1"/>
    </source>
</evidence>
<protein>
    <submittedName>
        <fullName evidence="2">Uncharacterized protein</fullName>
    </submittedName>
</protein>
<name>A0A8E2E6T8_9PEZI</name>
<proteinExistence type="predicted"/>
<dbReference type="EMBL" id="KV745064">
    <property type="protein sequence ID" value="OCK78368.1"/>
    <property type="molecule type" value="Genomic_DNA"/>
</dbReference>